<sequence length="1155" mass="127777">MNLQTGAAQVSIPLYSYSDPGNRLGLTSSLAYVDGNGMKVSEMASQVGTGWQLDCGGTITRVQHGEPDDQKQKGYYNYNTDYLDYMLSYYPNGYMYSEYSPSDNIDDGGGYSTYKQYLPYIITGTGNVTKSTYRMPPQYLADREQDVFAFTFNGRSGEFIIGRNKQVRILSDSKLQVSFVESDMSSSNIRTTISSFTITDEAGIQYVYRDLELGYVCTYNDIRVYNNSTGAFDPTSYYTPPTYGSCTSCPNQYIEVVKGRPENQFVVNKWYLSQIINPLTGKSIGFNYDTYEVDVDGEKTLDYSVANGYGSMAVLWQKHKAKARRLLSVNLSTVETLNFQYSTGSRVDISNEKYLSQVQVVYNGNPLYSWNFGYGYFVGIDPGIKGVNDAFTAQEQQWSRLCLQSLQKTGSNGISEPAYAFQYNLGNYQSLDRIPPMFSIYQDHFGYYNAAVATYGDFEPGPATFYNRTWLVTYLQNQATFKVPSSTTAKNGILSSITYPMGGALSFSYEPNYALVNGQAVQMGGVRVNSTTQYDGIDHKNDIIKQYNYVNADGSCSGWGNESFTYAFSKALRAWNCGGDLTPAFSIAEFAKSYAVNSAKYELGLTTTPALDATLAQSFGTIAVTMVVSILVELLQPDYQDFTIQEYRSASHAAHNPLPMGYKRVEVVNLLSTDNIGKSIYDLTGPDDHAFEVPALSLPYSDKQRCPSWVYGLPKAITVQDKLKNTVKQTVNHYNFIVNTLADNNFLSKSWTAVKNEYACSFTETTADNSYISQETYYPLTGHTELTSTDEYTFNSAGQSTVVTTNFEYDANYQLKHKYATNSKGEKVETFYYHPYDYTAAHGAIGTMNAPGVNIISPVVSAETYINKSDGNSYLVSGTATDFDVYNGDVKPKTSYAFQGVQPVLGSSLAPFNTSSAVRDQSWFKQISTFGYDNFGNLAQMVTGGNKIVSTIYDYNGKLPVATAVNAAYNDIDYSSFEADGGKPGSWVNAAAIVSSDARTGNNSFNLSDPSNAINGYFGFSGLNSSLTYVVSYWSKNGSACISGSLAGQSTVSTCQGSSGWRQGSTVNGWTYYEVQVSNLDKISVSGTGLLDEFRVYPVGAQMTTTTYSPLVGKTSECDVSGRVTYYWYDELGRLIKVSDDQRNVIRTYEYNYKQ</sequence>
<evidence type="ECO:0000313" key="2">
    <source>
        <dbReference type="Proteomes" id="UP000607559"/>
    </source>
</evidence>
<dbReference type="Proteomes" id="UP000607559">
    <property type="component" value="Unassembled WGS sequence"/>
</dbReference>
<comment type="caution">
    <text evidence="1">The sequence shown here is derived from an EMBL/GenBank/DDBJ whole genome shotgun (WGS) entry which is preliminary data.</text>
</comment>
<evidence type="ECO:0000313" key="1">
    <source>
        <dbReference type="EMBL" id="GGA82743.1"/>
    </source>
</evidence>
<protein>
    <recommendedName>
        <fullName evidence="3">YD repeat-containing protein</fullName>
    </recommendedName>
</protein>
<reference evidence="1" key="1">
    <citation type="journal article" date="2014" name="Int. J. Syst. Evol. Microbiol.">
        <title>Complete genome sequence of Corynebacterium casei LMG S-19264T (=DSM 44701T), isolated from a smear-ripened cheese.</title>
        <authorList>
            <consortium name="US DOE Joint Genome Institute (JGI-PGF)"/>
            <person name="Walter F."/>
            <person name="Albersmeier A."/>
            <person name="Kalinowski J."/>
            <person name="Ruckert C."/>
        </authorList>
    </citation>
    <scope>NUCLEOTIDE SEQUENCE</scope>
    <source>
        <strain evidence="1">CGMCC 1.15448</strain>
    </source>
</reference>
<keyword evidence="2" id="KW-1185">Reference proteome</keyword>
<gene>
    <name evidence="1" type="ORF">GCM10011511_02200</name>
</gene>
<organism evidence="1 2">
    <name type="scientific">Puia dinghuensis</name>
    <dbReference type="NCBI Taxonomy" id="1792502"/>
    <lineage>
        <taxon>Bacteria</taxon>
        <taxon>Pseudomonadati</taxon>
        <taxon>Bacteroidota</taxon>
        <taxon>Chitinophagia</taxon>
        <taxon>Chitinophagales</taxon>
        <taxon>Chitinophagaceae</taxon>
        <taxon>Puia</taxon>
    </lineage>
</organism>
<evidence type="ECO:0008006" key="3">
    <source>
        <dbReference type="Google" id="ProtNLM"/>
    </source>
</evidence>
<reference evidence="1" key="2">
    <citation type="submission" date="2020-09" db="EMBL/GenBank/DDBJ databases">
        <authorList>
            <person name="Sun Q."/>
            <person name="Zhou Y."/>
        </authorList>
    </citation>
    <scope>NUCLEOTIDE SEQUENCE</scope>
    <source>
        <strain evidence="1">CGMCC 1.15448</strain>
    </source>
</reference>
<proteinExistence type="predicted"/>
<dbReference type="AlphaFoldDB" id="A0A8J2XQG3"/>
<dbReference type="EMBL" id="BMJC01000001">
    <property type="protein sequence ID" value="GGA82743.1"/>
    <property type="molecule type" value="Genomic_DNA"/>
</dbReference>
<accession>A0A8J2XQG3</accession>
<name>A0A8J2XQG3_9BACT</name>